<evidence type="ECO:0000256" key="6">
    <source>
        <dbReference type="ARBA" id="ARBA00022801"/>
    </source>
</evidence>
<sequence>MVDIQPYNIITVSLYLATGQHFSALHFEFLAGVSTIAMIVRETCKVLWTILQPTEMAEPTTNDWLSITKGYFEKTQFPNTVGAVDGKHIRIECPKSSGSLYYNYKHFFSLILMAICDSNYCFQIIDVGSFGKESDCNVFKTSTFGKKLYGDKLNFPPEQCLPNDELGSPQPFVLVADEAFALHKNLLRPFPGRTLNDKRRIFNYRLSRARQYIECTFGIMSKKWRVFQTNILVEPDAAVIITKACCVLHNFVRRRDGFSVEDTMSSSCMESVQRRGVGNIQKNAKDVREYFVEYVNNPNHALDWQNTIIGK</sequence>
<dbReference type="EMBL" id="CARXXK010000004">
    <property type="protein sequence ID" value="CAI6367313.1"/>
    <property type="molecule type" value="Genomic_DNA"/>
</dbReference>
<gene>
    <name evidence="9" type="ORF">MEUPH1_LOCUS21804</name>
</gene>
<dbReference type="GO" id="GO:0004518">
    <property type="term" value="F:nuclease activity"/>
    <property type="evidence" value="ECO:0007669"/>
    <property type="project" value="UniProtKB-KW"/>
</dbReference>
<evidence type="ECO:0000256" key="4">
    <source>
        <dbReference type="ARBA" id="ARBA00022722"/>
    </source>
</evidence>
<evidence type="ECO:0000256" key="1">
    <source>
        <dbReference type="ARBA" id="ARBA00001968"/>
    </source>
</evidence>
<evidence type="ECO:0000259" key="8">
    <source>
        <dbReference type="Pfam" id="PF13359"/>
    </source>
</evidence>
<proteinExistence type="inferred from homology"/>
<dbReference type="AlphaFoldDB" id="A0AAV0XGF3"/>
<organism evidence="9 10">
    <name type="scientific">Macrosiphum euphorbiae</name>
    <name type="common">potato aphid</name>
    <dbReference type="NCBI Taxonomy" id="13131"/>
    <lineage>
        <taxon>Eukaryota</taxon>
        <taxon>Metazoa</taxon>
        <taxon>Ecdysozoa</taxon>
        <taxon>Arthropoda</taxon>
        <taxon>Hexapoda</taxon>
        <taxon>Insecta</taxon>
        <taxon>Pterygota</taxon>
        <taxon>Neoptera</taxon>
        <taxon>Paraneoptera</taxon>
        <taxon>Hemiptera</taxon>
        <taxon>Sternorrhyncha</taxon>
        <taxon>Aphidomorpha</taxon>
        <taxon>Aphidoidea</taxon>
        <taxon>Aphididae</taxon>
        <taxon>Macrosiphini</taxon>
        <taxon>Macrosiphum</taxon>
    </lineage>
</organism>
<comment type="caution">
    <text evidence="9">The sequence shown here is derived from an EMBL/GenBank/DDBJ whole genome shotgun (WGS) entry which is preliminary data.</text>
</comment>
<evidence type="ECO:0000256" key="7">
    <source>
        <dbReference type="ARBA" id="ARBA00023242"/>
    </source>
</evidence>
<name>A0AAV0XGF3_9HEMI</name>
<dbReference type="Proteomes" id="UP001160148">
    <property type="component" value="Unassembled WGS sequence"/>
</dbReference>
<dbReference type="GO" id="GO:0005634">
    <property type="term" value="C:nucleus"/>
    <property type="evidence" value="ECO:0007669"/>
    <property type="project" value="UniProtKB-SubCell"/>
</dbReference>
<dbReference type="PANTHER" id="PTHR22930">
    <property type="match status" value="1"/>
</dbReference>
<dbReference type="InterPro" id="IPR027806">
    <property type="entry name" value="HARBI1_dom"/>
</dbReference>
<dbReference type="Pfam" id="PF13359">
    <property type="entry name" value="DDE_Tnp_4"/>
    <property type="match status" value="1"/>
</dbReference>
<feature type="domain" description="DDE Tnp4" evidence="8">
    <location>
        <begin position="84"/>
        <end position="250"/>
    </location>
</feature>
<evidence type="ECO:0000256" key="3">
    <source>
        <dbReference type="ARBA" id="ARBA00006958"/>
    </source>
</evidence>
<evidence type="ECO:0000313" key="9">
    <source>
        <dbReference type="EMBL" id="CAI6367313.1"/>
    </source>
</evidence>
<keyword evidence="4" id="KW-0540">Nuclease</keyword>
<dbReference type="GO" id="GO:0046872">
    <property type="term" value="F:metal ion binding"/>
    <property type="evidence" value="ECO:0007669"/>
    <property type="project" value="UniProtKB-KW"/>
</dbReference>
<comment type="cofactor">
    <cofactor evidence="1">
        <name>a divalent metal cation</name>
        <dbReference type="ChEBI" id="CHEBI:60240"/>
    </cofactor>
</comment>
<evidence type="ECO:0000256" key="5">
    <source>
        <dbReference type="ARBA" id="ARBA00022723"/>
    </source>
</evidence>
<keyword evidence="10" id="KW-1185">Reference proteome</keyword>
<evidence type="ECO:0000313" key="10">
    <source>
        <dbReference type="Proteomes" id="UP001160148"/>
    </source>
</evidence>
<accession>A0AAV0XGF3</accession>
<comment type="subcellular location">
    <subcellularLocation>
        <location evidence="2">Nucleus</location>
    </subcellularLocation>
</comment>
<dbReference type="GO" id="GO:0016787">
    <property type="term" value="F:hydrolase activity"/>
    <property type="evidence" value="ECO:0007669"/>
    <property type="project" value="UniProtKB-KW"/>
</dbReference>
<keyword evidence="7" id="KW-0539">Nucleus</keyword>
<comment type="similarity">
    <text evidence="3">Belongs to the HARBI1 family.</text>
</comment>
<protein>
    <recommendedName>
        <fullName evidence="8">DDE Tnp4 domain-containing protein</fullName>
    </recommendedName>
</protein>
<dbReference type="InterPro" id="IPR045249">
    <property type="entry name" value="HARBI1-like"/>
</dbReference>
<evidence type="ECO:0000256" key="2">
    <source>
        <dbReference type="ARBA" id="ARBA00004123"/>
    </source>
</evidence>
<keyword evidence="5" id="KW-0479">Metal-binding</keyword>
<keyword evidence="6" id="KW-0378">Hydrolase</keyword>
<dbReference type="PANTHER" id="PTHR22930:SF269">
    <property type="entry name" value="NUCLEASE HARBI1-LIKE PROTEIN"/>
    <property type="match status" value="1"/>
</dbReference>
<reference evidence="9 10" key="1">
    <citation type="submission" date="2023-01" db="EMBL/GenBank/DDBJ databases">
        <authorList>
            <person name="Whitehead M."/>
        </authorList>
    </citation>
    <scope>NUCLEOTIDE SEQUENCE [LARGE SCALE GENOMIC DNA]</scope>
</reference>